<dbReference type="EMBL" id="JAOWLV010000003">
    <property type="protein sequence ID" value="MDG4976404.1"/>
    <property type="molecule type" value="Genomic_DNA"/>
</dbReference>
<keyword evidence="1" id="KW-0472">Membrane</keyword>
<evidence type="ECO:0000313" key="3">
    <source>
        <dbReference type="Proteomes" id="UP001152598"/>
    </source>
</evidence>
<keyword evidence="1" id="KW-1133">Transmembrane helix</keyword>
<organism evidence="2 3">
    <name type="scientific">Lactococcus lactis</name>
    <dbReference type="NCBI Taxonomy" id="1358"/>
    <lineage>
        <taxon>Bacteria</taxon>
        <taxon>Bacillati</taxon>
        <taxon>Bacillota</taxon>
        <taxon>Bacilli</taxon>
        <taxon>Lactobacillales</taxon>
        <taxon>Streptococcaceae</taxon>
        <taxon>Lactococcus</taxon>
    </lineage>
</organism>
<proteinExistence type="predicted"/>
<protein>
    <submittedName>
        <fullName evidence="2">Uncharacterized protein</fullName>
    </submittedName>
</protein>
<accession>A0AAP3Z123</accession>
<reference evidence="2" key="2">
    <citation type="journal article" date="2023" name="Food Microbiol.">
        <title>Evaluation of the fermentation potential of lactic acid bacteria isolated from herbs, fruits and vegetables as starter cultures in nut-based milk alternatives.</title>
        <authorList>
            <person name="Huang W."/>
            <person name="Dong A."/>
            <person name="Pham H.T."/>
            <person name="Zhou C."/>
            <person name="Huo Z."/>
            <person name="Watjen A.P."/>
            <person name="Prakash S."/>
            <person name="Bang-Berthelsen C.H."/>
            <person name="Turner M.S."/>
        </authorList>
    </citation>
    <scope>NUCLEOTIDE SEQUENCE</scope>
    <source>
        <strain evidence="2">54</strain>
    </source>
</reference>
<dbReference type="AlphaFoldDB" id="A0AAP3Z123"/>
<dbReference type="Proteomes" id="UP001152598">
    <property type="component" value="Unassembled WGS sequence"/>
</dbReference>
<evidence type="ECO:0000256" key="1">
    <source>
        <dbReference type="SAM" id="Phobius"/>
    </source>
</evidence>
<feature type="transmembrane region" description="Helical" evidence="1">
    <location>
        <begin position="29"/>
        <end position="53"/>
    </location>
</feature>
<comment type="caution">
    <text evidence="2">The sequence shown here is derived from an EMBL/GenBank/DDBJ whole genome shotgun (WGS) entry which is preliminary data.</text>
</comment>
<dbReference type="RefSeq" id="WP_278200766.1">
    <property type="nucleotide sequence ID" value="NZ_JAOWLT010000002.1"/>
</dbReference>
<keyword evidence="1" id="KW-0812">Transmembrane</keyword>
<feature type="transmembrane region" description="Helical" evidence="1">
    <location>
        <begin position="7"/>
        <end position="23"/>
    </location>
</feature>
<name>A0AAP3Z123_9LACT</name>
<evidence type="ECO:0000313" key="2">
    <source>
        <dbReference type="EMBL" id="MDG4976404.1"/>
    </source>
</evidence>
<reference evidence="2" key="1">
    <citation type="submission" date="2022-10" db="EMBL/GenBank/DDBJ databases">
        <authorList>
            <person name="Turner M.S."/>
            <person name="Huang W."/>
        </authorList>
    </citation>
    <scope>NUCLEOTIDE SEQUENCE</scope>
    <source>
        <strain evidence="2">54</strain>
    </source>
</reference>
<gene>
    <name evidence="2" type="ORF">OGZ50_06630</name>
</gene>
<sequence>MTLVKTWLIVIIVSLIFFYVGMLEGSMITLFIGAVGLTSGTTCGLSNLLVMFIKRK</sequence>